<reference evidence="2" key="1">
    <citation type="submission" date="2022-07" db="EMBL/GenBank/DDBJ databases">
        <authorList>
            <person name="Macas J."/>
            <person name="Novak P."/>
            <person name="Neumann P."/>
        </authorList>
    </citation>
    <scope>NUCLEOTIDE SEQUENCE</scope>
</reference>
<dbReference type="EMBL" id="CAMAPE010000038">
    <property type="protein sequence ID" value="CAH9099622.1"/>
    <property type="molecule type" value="Genomic_DNA"/>
</dbReference>
<proteinExistence type="predicted"/>
<evidence type="ECO:0000256" key="1">
    <source>
        <dbReference type="SAM" id="MobiDB-lite"/>
    </source>
</evidence>
<name>A0A9P1EEC5_CUSEU</name>
<dbReference type="PANTHER" id="PTHR35986">
    <property type="entry name" value="EXPRESSED PROTEIN"/>
    <property type="match status" value="1"/>
</dbReference>
<accession>A0A9P1EEC5</accession>
<gene>
    <name evidence="2" type="ORF">CEURO_LOCUS14556</name>
</gene>
<sequence length="261" mass="29359">MVSIVEVDHVLRRSKVPVTKEEAEILNSWRINCRRATITGINIGLIATWSATGRLSNFARANLAAVAGLCAGVLTCKSALESSVEQCLSLNGTRLQRELAVIILKKYPYEHAMKCLSKHYFCENVYDDSSPDKPTQRLRLRNFSGEKLDSFQRTEFEAYKDASTNLGRNNMKKANHREDSHASRRDDLEQKVKAGDDAVSDPFDCVFGLASENVNEIPHQSSPDSSHTLPRKHGRSHRRSRRKHPVHHKETSDANYSLAST</sequence>
<feature type="compositionally biased region" description="Basic and acidic residues" evidence="1">
    <location>
        <begin position="176"/>
        <end position="193"/>
    </location>
</feature>
<evidence type="ECO:0000313" key="2">
    <source>
        <dbReference type="EMBL" id="CAH9099622.1"/>
    </source>
</evidence>
<dbReference type="OrthoDB" id="1899410at2759"/>
<dbReference type="PANTHER" id="PTHR35986:SF1">
    <property type="entry name" value="OS10G0430800 PROTEIN"/>
    <property type="match status" value="1"/>
</dbReference>
<keyword evidence="3" id="KW-1185">Reference proteome</keyword>
<organism evidence="2 3">
    <name type="scientific">Cuscuta europaea</name>
    <name type="common">European dodder</name>
    <dbReference type="NCBI Taxonomy" id="41803"/>
    <lineage>
        <taxon>Eukaryota</taxon>
        <taxon>Viridiplantae</taxon>
        <taxon>Streptophyta</taxon>
        <taxon>Embryophyta</taxon>
        <taxon>Tracheophyta</taxon>
        <taxon>Spermatophyta</taxon>
        <taxon>Magnoliopsida</taxon>
        <taxon>eudicotyledons</taxon>
        <taxon>Gunneridae</taxon>
        <taxon>Pentapetalae</taxon>
        <taxon>asterids</taxon>
        <taxon>lamiids</taxon>
        <taxon>Solanales</taxon>
        <taxon>Convolvulaceae</taxon>
        <taxon>Cuscuteae</taxon>
        <taxon>Cuscuta</taxon>
        <taxon>Cuscuta subgen. Cuscuta</taxon>
    </lineage>
</organism>
<comment type="caution">
    <text evidence="2">The sequence shown here is derived from an EMBL/GenBank/DDBJ whole genome shotgun (WGS) entry which is preliminary data.</text>
</comment>
<feature type="compositionally biased region" description="Polar residues" evidence="1">
    <location>
        <begin position="214"/>
        <end position="228"/>
    </location>
</feature>
<dbReference type="Proteomes" id="UP001152484">
    <property type="component" value="Unassembled WGS sequence"/>
</dbReference>
<feature type="region of interest" description="Disordered" evidence="1">
    <location>
        <begin position="214"/>
        <end position="261"/>
    </location>
</feature>
<feature type="compositionally biased region" description="Basic residues" evidence="1">
    <location>
        <begin position="229"/>
        <end position="247"/>
    </location>
</feature>
<feature type="region of interest" description="Disordered" evidence="1">
    <location>
        <begin position="162"/>
        <end position="193"/>
    </location>
</feature>
<evidence type="ECO:0000313" key="3">
    <source>
        <dbReference type="Proteomes" id="UP001152484"/>
    </source>
</evidence>
<dbReference type="AlphaFoldDB" id="A0A9P1EEC5"/>
<protein>
    <submittedName>
        <fullName evidence="2">Uncharacterized protein</fullName>
    </submittedName>
</protein>